<dbReference type="AlphaFoldDB" id="A0A9P9I768"/>
<organism evidence="2 3">
    <name type="scientific">Dactylonectria estremocensis</name>
    <dbReference type="NCBI Taxonomy" id="1079267"/>
    <lineage>
        <taxon>Eukaryota</taxon>
        <taxon>Fungi</taxon>
        <taxon>Dikarya</taxon>
        <taxon>Ascomycota</taxon>
        <taxon>Pezizomycotina</taxon>
        <taxon>Sordariomycetes</taxon>
        <taxon>Hypocreomycetidae</taxon>
        <taxon>Hypocreales</taxon>
        <taxon>Nectriaceae</taxon>
        <taxon>Dactylonectria</taxon>
    </lineage>
</organism>
<sequence>MASQGVQGQVAESVTNPHVDSPQLPALTVANLLQLMGSIDGGLKATTTIIESSYDSINIDQLSISDSSRHAEPLNVNDPQYPIIGHIVSRLLDSNGTLQQNSMPARESGQKFIPSTSVPTYETTKRGRNLVEIHNVSLINKEFAIMSNRVVLPGNPMRVSSSRIGPLHG</sequence>
<feature type="region of interest" description="Disordered" evidence="1">
    <location>
        <begin position="1"/>
        <end position="22"/>
    </location>
</feature>
<evidence type="ECO:0000313" key="2">
    <source>
        <dbReference type="EMBL" id="KAH7110433.1"/>
    </source>
</evidence>
<evidence type="ECO:0000256" key="1">
    <source>
        <dbReference type="SAM" id="MobiDB-lite"/>
    </source>
</evidence>
<accession>A0A9P9I768</accession>
<reference evidence="2" key="1">
    <citation type="journal article" date="2021" name="Nat. Commun.">
        <title>Genetic determinants of endophytism in the Arabidopsis root mycobiome.</title>
        <authorList>
            <person name="Mesny F."/>
            <person name="Miyauchi S."/>
            <person name="Thiergart T."/>
            <person name="Pickel B."/>
            <person name="Atanasova L."/>
            <person name="Karlsson M."/>
            <person name="Huettel B."/>
            <person name="Barry K.W."/>
            <person name="Haridas S."/>
            <person name="Chen C."/>
            <person name="Bauer D."/>
            <person name="Andreopoulos W."/>
            <person name="Pangilinan J."/>
            <person name="LaButti K."/>
            <person name="Riley R."/>
            <person name="Lipzen A."/>
            <person name="Clum A."/>
            <person name="Drula E."/>
            <person name="Henrissat B."/>
            <person name="Kohler A."/>
            <person name="Grigoriev I.V."/>
            <person name="Martin F.M."/>
            <person name="Hacquard S."/>
        </authorList>
    </citation>
    <scope>NUCLEOTIDE SEQUENCE</scope>
    <source>
        <strain evidence="2">MPI-CAGE-AT-0021</strain>
    </source>
</reference>
<evidence type="ECO:0000313" key="3">
    <source>
        <dbReference type="Proteomes" id="UP000717696"/>
    </source>
</evidence>
<gene>
    <name evidence="2" type="ORF">B0J13DRAFT_292383</name>
</gene>
<dbReference type="Proteomes" id="UP000717696">
    <property type="component" value="Unassembled WGS sequence"/>
</dbReference>
<feature type="compositionally biased region" description="Polar residues" evidence="1">
    <location>
        <begin position="1"/>
        <end position="18"/>
    </location>
</feature>
<comment type="caution">
    <text evidence="2">The sequence shown here is derived from an EMBL/GenBank/DDBJ whole genome shotgun (WGS) entry which is preliminary data.</text>
</comment>
<protein>
    <submittedName>
        <fullName evidence="2">Uncharacterized protein</fullName>
    </submittedName>
</protein>
<keyword evidence="3" id="KW-1185">Reference proteome</keyword>
<proteinExistence type="predicted"/>
<dbReference type="EMBL" id="JAGMUU010000063">
    <property type="protein sequence ID" value="KAH7110433.1"/>
    <property type="molecule type" value="Genomic_DNA"/>
</dbReference>
<name>A0A9P9I768_9HYPO</name>